<dbReference type="Gene3D" id="3.30.1010.10">
    <property type="entry name" value="Phosphatidylinositol 3-kinase Catalytic Subunit, Chain A, domain 4"/>
    <property type="match status" value="1"/>
</dbReference>
<dbReference type="PROSITE" id="PS51189">
    <property type="entry name" value="FAT"/>
    <property type="match status" value="1"/>
</dbReference>
<feature type="domain" description="FATC" evidence="16">
    <location>
        <begin position="2731"/>
        <end position="2763"/>
    </location>
</feature>
<keyword evidence="5 12" id="KW-0808">Transferase</keyword>
<dbReference type="InterPro" id="IPR014009">
    <property type="entry name" value="PIK_FAT"/>
</dbReference>
<evidence type="ECO:0000313" key="17">
    <source>
        <dbReference type="EnsemblMetazoa" id="XP_050507461.1"/>
    </source>
</evidence>
<dbReference type="PROSITE" id="PS50290">
    <property type="entry name" value="PI3_4_KINASE_3"/>
    <property type="match status" value="1"/>
</dbReference>
<dbReference type="InterPro" id="IPR021668">
    <property type="entry name" value="TAN"/>
</dbReference>
<dbReference type="EC" id="2.7.11.1" evidence="3 12"/>
<organism evidence="17 18">
    <name type="scientific">Diabrotica virgifera virgifera</name>
    <name type="common">western corn rootworm</name>
    <dbReference type="NCBI Taxonomy" id="50390"/>
    <lineage>
        <taxon>Eukaryota</taxon>
        <taxon>Metazoa</taxon>
        <taxon>Ecdysozoa</taxon>
        <taxon>Arthropoda</taxon>
        <taxon>Hexapoda</taxon>
        <taxon>Insecta</taxon>
        <taxon>Pterygota</taxon>
        <taxon>Neoptera</taxon>
        <taxon>Endopterygota</taxon>
        <taxon>Coleoptera</taxon>
        <taxon>Polyphaga</taxon>
        <taxon>Cucujiformia</taxon>
        <taxon>Chrysomeloidea</taxon>
        <taxon>Chrysomelidae</taxon>
        <taxon>Galerucinae</taxon>
        <taxon>Diabroticina</taxon>
        <taxon>Diabroticites</taxon>
        <taxon>Diabrotica</taxon>
    </lineage>
</organism>
<dbReference type="InterPro" id="IPR044107">
    <property type="entry name" value="PIKKc_ATM"/>
</dbReference>
<accession>A0ABM5KB93</accession>
<evidence type="ECO:0000259" key="15">
    <source>
        <dbReference type="PROSITE" id="PS51189"/>
    </source>
</evidence>
<dbReference type="SMART" id="SM01343">
    <property type="entry name" value="FATC"/>
    <property type="match status" value="1"/>
</dbReference>
<evidence type="ECO:0000256" key="6">
    <source>
        <dbReference type="ARBA" id="ARBA00022741"/>
    </source>
</evidence>
<dbReference type="InterPro" id="IPR003151">
    <property type="entry name" value="PIK-rel_kinase_FAT"/>
</dbReference>
<comment type="subcellular location">
    <subcellularLocation>
        <location evidence="1 12">Nucleus</location>
    </subcellularLocation>
</comment>
<dbReference type="Pfam" id="PF11640">
    <property type="entry name" value="TAN"/>
    <property type="match status" value="1"/>
</dbReference>
<reference evidence="17" key="1">
    <citation type="submission" date="2025-05" db="UniProtKB">
        <authorList>
            <consortium name="EnsemblMetazoa"/>
        </authorList>
    </citation>
    <scope>IDENTIFICATION</scope>
</reference>
<comment type="catalytic activity">
    <reaction evidence="11 12">
        <text>L-threonyl-[protein] + ATP = O-phospho-L-threonyl-[protein] + ADP + H(+)</text>
        <dbReference type="Rhea" id="RHEA:46608"/>
        <dbReference type="Rhea" id="RHEA-COMP:11060"/>
        <dbReference type="Rhea" id="RHEA-COMP:11605"/>
        <dbReference type="ChEBI" id="CHEBI:15378"/>
        <dbReference type="ChEBI" id="CHEBI:30013"/>
        <dbReference type="ChEBI" id="CHEBI:30616"/>
        <dbReference type="ChEBI" id="CHEBI:61977"/>
        <dbReference type="ChEBI" id="CHEBI:456216"/>
        <dbReference type="EC" id="2.7.11.1"/>
    </reaction>
</comment>
<dbReference type="SUPFAM" id="SSF48371">
    <property type="entry name" value="ARM repeat"/>
    <property type="match status" value="1"/>
</dbReference>
<name>A0ABM5KB93_DIAVI</name>
<keyword evidence="6 12" id="KW-0547">Nucleotide-binding</keyword>
<keyword evidence="8 12" id="KW-0418">Kinase</keyword>
<dbReference type="SUPFAM" id="SSF56112">
    <property type="entry name" value="Protein kinase-like (PK-like)"/>
    <property type="match status" value="1"/>
</dbReference>
<dbReference type="Pfam" id="PF00454">
    <property type="entry name" value="PI3_PI4_kinase"/>
    <property type="match status" value="1"/>
</dbReference>
<protein>
    <recommendedName>
        <fullName evidence="3 12">non-specific serine/threonine protein kinase</fullName>
        <ecNumber evidence="3 12">2.7.11.1</ecNumber>
    </recommendedName>
</protein>
<dbReference type="PROSITE" id="PS51190">
    <property type="entry name" value="FATC"/>
    <property type="match status" value="1"/>
</dbReference>
<dbReference type="InterPro" id="IPR000403">
    <property type="entry name" value="PI3/4_kinase_cat_dom"/>
</dbReference>
<evidence type="ECO:0000256" key="2">
    <source>
        <dbReference type="ARBA" id="ARBA00010769"/>
    </source>
</evidence>
<dbReference type="Gene3D" id="1.10.1070.11">
    <property type="entry name" value="Phosphatidylinositol 3-/4-kinase, catalytic domain"/>
    <property type="match status" value="1"/>
</dbReference>
<sequence>MTASELKKCCIYLESDKLTERNTYCTKLNSALEIQESINILNSGKASWERLIKSLQKCIKKDAAKTFVDDSKKMSGSSNIPANYLSIELFVKVVTKAIKEDGEININELVSYILGCMYDIQMKRCYEKQLLDILQKILSNSKCRGALEEEDWDEIYCMLKRFLEECNENLVVSHCFMILIKYGPTYGLPPRLLRKEFAFLTKICQKVTINSPKPIQEDIIETALDFCKHTAKDNRVSCCKFGEEVFRSLADMYEMNGKPEKTKELLVQFFLFQMIIHHPNGVPEGHSAAYAHGWNNWNKIVKTIYSIISKEIGWFLFKSRSEFYQETSSFFKQENERMILSSVFSRLHAETVKQLFMCPDLDVTISMDCSYYNRSQKKQKVNLSMRGLIDNIQDTKNWLWIHLVRRLIQIHPSVIQIDDYVCLLEILSSIQIEKNEHVYYCLSTMLHMENSLEIGKFHQEKLRKLWKVIGENTTRAFGLNQHKDATEALLEELIGREIVDFDDILPTYQSDVINLTLQSIRTYNAGLRHMILNNDVQKNECIMKSVLKPLTHTGCHYLRNKDTAAFLVRLILKQWQSKDQQPKSEAVDIDEYDKLTEIYFKSLLDEETLTLTSSIHTTVIKASPDIQRECVTLLATMSSNFVKDNESVEVLLSKIALLVNIASCVTEYQIMSEEDSKSCWFGMIEELFEADSLTELNLTEYKIEREIKRLIDCVNILNDLFSLDVAKWAMDNLKELFPFKLLKKLSDVLNRLQNDQTRSSTLLPKLKTCILQALSSFGCFCGNILNKKQKDVLEVLVAFNYSYNNDDDYNLCVSFLKSVTVSQPGVLTDDILENVLRCIQQLCMARYQDKAEDILHILQGMFPHIAECGNMEFKNVSMLLLKPFYDNIKRNGPSVQLALLNCLQKLCELDPCNSFTKWDGTEIIRFVPDFLISDYQEVRFKSIDVLITYFNKISDASNSEDIHRQEEIFMKVYEMSVSVFNIDEITTNERRVDEVISRTASVLLTFGEIATNCDNWIKQSIYSLMKVAYYTKDMDSLDKIIKIINKRKFQQSEGNILETYVSDLVQKWCADGYSFENFQYTLFNCSTKYHFFIKYFAECAPILMTTDAANDIIIVAKELVAKDKKLVKKTGVNIFTSIICSDLDDMTADIVAKNKRLLKYSRVIGHDRLKGALKTNLGQIVVGILDFLTDENAIESHFGETVIFFVKHLSSVDVRKCFKFVETLFCNNEPLANFLTSSSLSKFENVLLELKCNIYKSQFFMDKLKCLYAYRFFVNMIISELKPDSSWRFFFIRDVINTLFNVIDNNKDSTRIETATFRFVNSFLRQVFKFLTTKDIFPEIVSLLKKFYFTRTSIKKGCKELLVFLVVDNATHFEEHIKILDSFPDHEDFREIRKVQKKIKYGDQDPGVEEKIEQFLKHKDILTKGDSLHNLREILCDQKIKLTGLYEKLQDIRGFSEDCEQSLVHRLVCMLCQLSYSADQNVSFEAARCLGEIGPINLQTLVLQAENNLVHVRHSPFEIICGTTISLLMKYLIECDIEVIRKASKMLYVALKTKEGKKIVGEGADFGYGPINKNDIIPFYPTSSSSSQRVKVDVNRFIEKLDSDELWCPRRNVSHQSWINLLVSSMLETFVDNDFLNGLTEICNVKVEFSEHLLPLLVNLLVLYGHRSVTNILFKNIEYFFSEHWRLTVQENRKEELIAVNKKSVKCMLNVVNYVRLMKNCSVYKSRPVINDELKVNNLKVAKAAEFCGNHFCALYYSELWCQQIVESLQSDDPVYCEQRSTMIDFIYEHEKPEVGETLHNILRNAYKSIGDFDALPLGSSSKEVMDSFKNDSLYQIPVNSSKLDEPEYECLWRLGHWNFEEKKRNVNETTIVHKDFEKYRFYSLKALHDNNKYAFEESFNCQLFNVVNDIKNISLESSHNLYPALTQLQSLIEIEDFYNFLRVGNRTSLTRKWKLQDNFIRKSDFQYVEPIFTQRLVMLRDYLQKETNDDVIRQYVIDLSLDFANRAKDEGHFKESSTILENLKGISGLNSETLSKIDVMDVKLSWSVNNTLVAREILNTLCKSDQISPRLKATALKLTGQYLSETNAENSSTIISDYFLASIQQMETVRSDVEDRKSVMDTYDKLAVFADREYVHIMTAAMKQSKEAASSIENQRKGTCKELKTAAVYNRNSPIDEQEIESTKIECNQFLNLALKYYLLCLEHSDDKDIRIFRIMSLFLENRKNLEISDTIKVHLPRLPSYKYIVMLPQLVPHLSTDNEIDSFNKYLSAIIEKCAMEHPHHTLPLLLYLANSHKDREFDEVHTTKTSSNDARIATAKELIRKLRNNGLSQTIDRLNQVSRALINLAYFKHPQGNSDRKKEYNIPRTQNITKIENYDDVLVPTYQLPVSIKKDYSNIVGIVSFKSKYKIAGGVKVPKRILCRGTDGKYHSQLVKCKDDLRQDAVMQQVFNIMNNLLSYNKTTKHLRIRTYKIVPLSMRSGILKWADDSMSIGEYLTGNGKNSVGAHQKYRPMDKLPNTCKRIFGKAADKSPQVKLEIYKTLCKSLKPVFHHFFEEFFSQPVMWYERRRAFIHSVATTSMCGYILGIGDRHTSNILIDKTTAEVIHIDFGIAFDQGRVLPIPETVPFRLTRDMVDAMGVSGVEGIFRKSCERTMEVLRQNAETINTILEVLLYDPLYAWTVTSAEANKRQTEGDDEVETESTEPPEVPHNVSAERVLLRLREKLQGTELGHPRSVEHQVDALIQQAVDPANLCKLYHGWQPYI</sequence>
<dbReference type="PROSITE" id="PS50007">
    <property type="entry name" value="PIPLC_X_DOMAIN"/>
    <property type="match status" value="1"/>
</dbReference>
<evidence type="ECO:0000259" key="14">
    <source>
        <dbReference type="PROSITE" id="PS50290"/>
    </source>
</evidence>
<keyword evidence="4 12" id="KW-0723">Serine/threonine-protein kinase</keyword>
<keyword evidence="9 12" id="KW-0067">ATP-binding</keyword>
<dbReference type="InterPro" id="IPR038980">
    <property type="entry name" value="ATM_plant"/>
</dbReference>
<dbReference type="Pfam" id="PF02260">
    <property type="entry name" value="FATC"/>
    <property type="match status" value="1"/>
</dbReference>
<proteinExistence type="inferred from homology"/>
<dbReference type="EnsemblMetazoa" id="XM_050651504.1">
    <property type="protein sequence ID" value="XP_050507461.1"/>
    <property type="gene ID" value="LOC126885081"/>
</dbReference>
<dbReference type="Pfam" id="PF02259">
    <property type="entry name" value="FAT"/>
    <property type="match status" value="1"/>
</dbReference>
<evidence type="ECO:0000313" key="18">
    <source>
        <dbReference type="Proteomes" id="UP001652700"/>
    </source>
</evidence>
<evidence type="ECO:0000256" key="3">
    <source>
        <dbReference type="ARBA" id="ARBA00012513"/>
    </source>
</evidence>
<evidence type="ECO:0000256" key="10">
    <source>
        <dbReference type="ARBA" id="ARBA00023242"/>
    </source>
</evidence>
<feature type="region of interest" description="Disordered" evidence="13">
    <location>
        <begin position="2687"/>
        <end position="2711"/>
    </location>
</feature>
<dbReference type="PANTHER" id="PTHR37079:SF4">
    <property type="entry name" value="SERINE_THREONINE-PROTEIN KINASE ATM"/>
    <property type="match status" value="1"/>
</dbReference>
<dbReference type="PROSITE" id="PS00916">
    <property type="entry name" value="PI3_4_KINASE_2"/>
    <property type="match status" value="1"/>
</dbReference>
<dbReference type="InterPro" id="IPR011009">
    <property type="entry name" value="Kinase-like_dom_sf"/>
</dbReference>
<dbReference type="PANTHER" id="PTHR37079">
    <property type="entry name" value="SERINE/THREONINE-PROTEIN KINASE ATM"/>
    <property type="match status" value="1"/>
</dbReference>
<evidence type="ECO:0000256" key="5">
    <source>
        <dbReference type="ARBA" id="ARBA00022679"/>
    </source>
</evidence>
<dbReference type="Proteomes" id="UP001652700">
    <property type="component" value="Unplaced"/>
</dbReference>
<comment type="similarity">
    <text evidence="2 12">Belongs to the PI3/PI4-kinase family. ATM subfamily.</text>
</comment>
<evidence type="ECO:0000256" key="1">
    <source>
        <dbReference type="ARBA" id="ARBA00004123"/>
    </source>
</evidence>
<keyword evidence="18" id="KW-1185">Reference proteome</keyword>
<evidence type="ECO:0000256" key="12">
    <source>
        <dbReference type="RuleBase" id="RU365027"/>
    </source>
</evidence>
<dbReference type="RefSeq" id="XP_050507461.1">
    <property type="nucleotide sequence ID" value="XM_050651504.1"/>
</dbReference>
<evidence type="ECO:0000256" key="9">
    <source>
        <dbReference type="ARBA" id="ARBA00022840"/>
    </source>
</evidence>
<feature type="domain" description="FAT" evidence="15">
    <location>
        <begin position="1740"/>
        <end position="2294"/>
    </location>
</feature>
<dbReference type="CDD" id="cd05171">
    <property type="entry name" value="PIKKc_ATM"/>
    <property type="match status" value="1"/>
</dbReference>
<dbReference type="InterPro" id="IPR018936">
    <property type="entry name" value="PI3/4_kinase_CS"/>
</dbReference>
<dbReference type="SMART" id="SM01342">
    <property type="entry name" value="TAN"/>
    <property type="match status" value="1"/>
</dbReference>
<dbReference type="GeneID" id="126885081"/>
<evidence type="ECO:0000256" key="7">
    <source>
        <dbReference type="ARBA" id="ARBA00022763"/>
    </source>
</evidence>
<evidence type="ECO:0000259" key="16">
    <source>
        <dbReference type="PROSITE" id="PS51190"/>
    </source>
</evidence>
<evidence type="ECO:0000256" key="4">
    <source>
        <dbReference type="ARBA" id="ARBA00022527"/>
    </source>
</evidence>
<feature type="domain" description="PI3K/PI4K catalytic" evidence="14">
    <location>
        <begin position="2404"/>
        <end position="2717"/>
    </location>
</feature>
<dbReference type="PROSITE" id="PS00915">
    <property type="entry name" value="PI3_4_KINASE_1"/>
    <property type="match status" value="1"/>
</dbReference>
<dbReference type="InterPro" id="IPR036940">
    <property type="entry name" value="PI3/4_kinase_cat_sf"/>
</dbReference>
<evidence type="ECO:0000256" key="11">
    <source>
        <dbReference type="ARBA" id="ARBA00047899"/>
    </source>
</evidence>
<dbReference type="SMART" id="SM00146">
    <property type="entry name" value="PI3Kc"/>
    <property type="match status" value="1"/>
</dbReference>
<dbReference type="InterPro" id="IPR016024">
    <property type="entry name" value="ARM-type_fold"/>
</dbReference>
<feature type="compositionally biased region" description="Acidic residues" evidence="13">
    <location>
        <begin position="2693"/>
        <end position="2703"/>
    </location>
</feature>
<evidence type="ECO:0000256" key="8">
    <source>
        <dbReference type="ARBA" id="ARBA00022777"/>
    </source>
</evidence>
<evidence type="ECO:0000256" key="13">
    <source>
        <dbReference type="SAM" id="MobiDB-lite"/>
    </source>
</evidence>
<keyword evidence="10 12" id="KW-0539">Nucleus</keyword>
<dbReference type="InterPro" id="IPR003152">
    <property type="entry name" value="FATC_dom"/>
</dbReference>
<keyword evidence="7 12" id="KW-0227">DNA damage</keyword>